<evidence type="ECO:0000259" key="3">
    <source>
        <dbReference type="Pfam" id="PF24808"/>
    </source>
</evidence>
<feature type="compositionally biased region" description="Low complexity" evidence="1">
    <location>
        <begin position="152"/>
        <end position="217"/>
    </location>
</feature>
<evidence type="ECO:0000256" key="1">
    <source>
        <dbReference type="SAM" id="MobiDB-lite"/>
    </source>
</evidence>
<dbReference type="InterPro" id="IPR056124">
    <property type="entry name" value="DUF7707"/>
</dbReference>
<dbReference type="Pfam" id="PF24808">
    <property type="entry name" value="DUF7707"/>
    <property type="match status" value="1"/>
</dbReference>
<accession>A0AA38RC21</accession>
<reference evidence="4" key="1">
    <citation type="submission" date="2022-07" db="EMBL/GenBank/DDBJ databases">
        <title>Fungi with potential for degradation of polypropylene.</title>
        <authorList>
            <person name="Gostincar C."/>
        </authorList>
    </citation>
    <scope>NUCLEOTIDE SEQUENCE</scope>
    <source>
        <strain evidence="4">EXF-13287</strain>
    </source>
</reference>
<keyword evidence="5" id="KW-1185">Reference proteome</keyword>
<protein>
    <recommendedName>
        <fullName evidence="3">DUF7707 domain-containing protein</fullName>
    </recommendedName>
</protein>
<dbReference type="Proteomes" id="UP001174691">
    <property type="component" value="Unassembled WGS sequence"/>
</dbReference>
<sequence length="280" mass="28508">MLAKLTALTALAFTASLAASYETCLTPPTRSGPGRDVSFGNTACPNQISNCAALCKGQVSANTCTSNNDGVDNPFRSITYCFECACADGSTPDLAQYLDTIPTMVCQRRLQNCQYGYNQVGQSAPDGACTKCGSTYAVEPSWYSLLSSMRRTTTTTSSEAAPATTTPTEATTSPAEVEVTTTSSEETSSTSSLLTSTSTSSSTSASETTTSSTTSSSQGSSAPAITSQSTATVRTSTTTSSTRSSTSSTTSAAPVKSAGAAMVEPAMAVFGMGLAAVMVL</sequence>
<feature type="region of interest" description="Disordered" evidence="1">
    <location>
        <begin position="149"/>
        <end position="257"/>
    </location>
</feature>
<feature type="signal peptide" evidence="2">
    <location>
        <begin position="1"/>
        <end position="20"/>
    </location>
</feature>
<feature type="chain" id="PRO_5041463875" description="DUF7707 domain-containing protein" evidence="2">
    <location>
        <begin position="21"/>
        <end position="280"/>
    </location>
</feature>
<organism evidence="4 5">
    <name type="scientific">Coniochaeta hoffmannii</name>
    <dbReference type="NCBI Taxonomy" id="91930"/>
    <lineage>
        <taxon>Eukaryota</taxon>
        <taxon>Fungi</taxon>
        <taxon>Dikarya</taxon>
        <taxon>Ascomycota</taxon>
        <taxon>Pezizomycotina</taxon>
        <taxon>Sordariomycetes</taxon>
        <taxon>Sordariomycetidae</taxon>
        <taxon>Coniochaetales</taxon>
        <taxon>Coniochaetaceae</taxon>
        <taxon>Coniochaeta</taxon>
    </lineage>
</organism>
<evidence type="ECO:0000313" key="4">
    <source>
        <dbReference type="EMBL" id="KAJ9144337.1"/>
    </source>
</evidence>
<gene>
    <name evidence="4" type="ORF">NKR19_g6531</name>
</gene>
<evidence type="ECO:0000256" key="2">
    <source>
        <dbReference type="SAM" id="SignalP"/>
    </source>
</evidence>
<name>A0AA38RC21_9PEZI</name>
<keyword evidence="2" id="KW-0732">Signal</keyword>
<evidence type="ECO:0000313" key="5">
    <source>
        <dbReference type="Proteomes" id="UP001174691"/>
    </source>
</evidence>
<proteinExistence type="predicted"/>
<dbReference type="AlphaFoldDB" id="A0AA38RC21"/>
<feature type="compositionally biased region" description="Low complexity" evidence="1">
    <location>
        <begin position="226"/>
        <end position="253"/>
    </location>
</feature>
<feature type="domain" description="DUF7707" evidence="3">
    <location>
        <begin position="42"/>
        <end position="129"/>
    </location>
</feature>
<comment type="caution">
    <text evidence="4">The sequence shown here is derived from an EMBL/GenBank/DDBJ whole genome shotgun (WGS) entry which is preliminary data.</text>
</comment>
<dbReference type="EMBL" id="JANBVN010000101">
    <property type="protein sequence ID" value="KAJ9144337.1"/>
    <property type="molecule type" value="Genomic_DNA"/>
</dbReference>